<dbReference type="InterPro" id="IPR023214">
    <property type="entry name" value="HAD_sf"/>
</dbReference>
<keyword evidence="1 5" id="KW-0479">Metal-binding</keyword>
<evidence type="ECO:0000256" key="2">
    <source>
        <dbReference type="ARBA" id="ARBA00022801"/>
    </source>
</evidence>
<evidence type="ECO:0000256" key="6">
    <source>
        <dbReference type="NCBIfam" id="TIGR01487"/>
    </source>
</evidence>
<dbReference type="GO" id="GO:0008967">
    <property type="term" value="F:phosphoglycolate phosphatase activity"/>
    <property type="evidence" value="ECO:0007669"/>
    <property type="project" value="UniProtKB-UniRule"/>
</dbReference>
<feature type="binding site" evidence="5">
    <location>
        <position position="163"/>
    </location>
    <ligand>
        <name>substrate</name>
    </ligand>
</feature>
<comment type="similarity">
    <text evidence="5">Belongs to the archaeal SPP-like hydrolase family.</text>
</comment>
<dbReference type="NCBIfam" id="TIGR01487">
    <property type="entry name" value="Pglycolate_arch"/>
    <property type="match status" value="1"/>
</dbReference>
<dbReference type="EC" id="3.1.3.18" evidence="5 6"/>
<dbReference type="PANTHER" id="PTHR10000">
    <property type="entry name" value="PHOSPHOSERINE PHOSPHATASE"/>
    <property type="match status" value="1"/>
</dbReference>
<dbReference type="InterPro" id="IPR006379">
    <property type="entry name" value="HAD-SF_hydro_IIB"/>
</dbReference>
<dbReference type="AlphaFoldDB" id="A0A7C2BL22"/>
<dbReference type="Gene3D" id="3.90.1070.10">
    <property type="match status" value="1"/>
</dbReference>
<keyword evidence="3 5" id="KW-0460">Magnesium</keyword>
<dbReference type="InterPro" id="IPR036412">
    <property type="entry name" value="HAD-like_sf"/>
</dbReference>
<dbReference type="GO" id="GO:0000287">
    <property type="term" value="F:magnesium ion binding"/>
    <property type="evidence" value="ECO:0007669"/>
    <property type="project" value="InterPro"/>
</dbReference>
<sequence length="238" mass="26516">MSRIRIVFIDVDGTITEGRDTYLLDLELVSVLRKLTSQGVYVSIVSSNALPVVIGLSRYLGFNGPVTGESGSIIYYDKWGIAELAGSPTRHVYVDVLERFKDYVEDTWQNRFRIYEYALKVRKGFDGWMVYKMVAEYVESTYKDVRVGYSGYAIHLMPKGVDKGVAVKYILERMSIPPDEAAGVGDSVMDAEIMKHVGYKVAVGNADEGLKKVCNIVLDKPSSKGVLDFARMIIEGAV</sequence>
<dbReference type="GO" id="GO:0005829">
    <property type="term" value="C:cytosol"/>
    <property type="evidence" value="ECO:0007669"/>
    <property type="project" value="TreeGrafter"/>
</dbReference>
<keyword evidence="2 5" id="KW-0378">Hydrolase</keyword>
<comment type="caution">
    <text evidence="7">The sequence shown here is derived from an EMBL/GenBank/DDBJ whole genome shotgun (WGS) entry which is preliminary data.</text>
</comment>
<gene>
    <name evidence="7" type="ORF">ENP55_02870</name>
</gene>
<evidence type="ECO:0000256" key="1">
    <source>
        <dbReference type="ARBA" id="ARBA00022723"/>
    </source>
</evidence>
<feature type="binding site" evidence="5">
    <location>
        <position position="186"/>
    </location>
    <ligand>
        <name>Mg(2+)</name>
        <dbReference type="ChEBI" id="CHEBI:18420"/>
    </ligand>
</feature>
<keyword evidence="4 5" id="KW-0119">Carbohydrate metabolism</keyword>
<evidence type="ECO:0000256" key="4">
    <source>
        <dbReference type="ARBA" id="ARBA00023277"/>
    </source>
</evidence>
<feature type="binding site" evidence="5">
    <location>
        <position position="12"/>
    </location>
    <ligand>
        <name>Mg(2+)</name>
        <dbReference type="ChEBI" id="CHEBI:18420"/>
    </ligand>
</feature>
<reference evidence="7" key="1">
    <citation type="journal article" date="2020" name="mSystems">
        <title>Genome- and Community-Level Interaction Insights into Carbon Utilization and Element Cycling Functions of Hydrothermarchaeota in Hydrothermal Sediment.</title>
        <authorList>
            <person name="Zhou Z."/>
            <person name="Liu Y."/>
            <person name="Xu W."/>
            <person name="Pan J."/>
            <person name="Luo Z.H."/>
            <person name="Li M."/>
        </authorList>
    </citation>
    <scope>NUCLEOTIDE SEQUENCE [LARGE SCALE GENOMIC DNA]</scope>
    <source>
        <strain evidence="7">SpSt-23</strain>
    </source>
</reference>
<comment type="function">
    <text evidence="5">Catalyzes the dephosphorylation of 2-phosphoglycolate.</text>
</comment>
<name>A0A7C2BL22_9CREN</name>
<feature type="binding site" evidence="5">
    <location>
        <position position="190"/>
    </location>
    <ligand>
        <name>Mg(2+)</name>
        <dbReference type="ChEBI" id="CHEBI:18420"/>
    </ligand>
</feature>
<feature type="active site" description="Nucleophile" evidence="5">
    <location>
        <position position="10"/>
    </location>
</feature>
<dbReference type="Gene3D" id="3.40.50.1000">
    <property type="entry name" value="HAD superfamily/HAD-like"/>
    <property type="match status" value="1"/>
</dbReference>
<dbReference type="InterPro" id="IPR006382">
    <property type="entry name" value="PGPase"/>
</dbReference>
<accession>A0A7C2BL22</accession>
<protein>
    <recommendedName>
        <fullName evidence="5 6">Phosphoglycolate phosphatase</fullName>
        <shortName evidence="5">PGP</shortName>
        <shortName evidence="5">PGPase</shortName>
        <ecNumber evidence="5 6">3.1.3.18</ecNumber>
    </recommendedName>
</protein>
<dbReference type="NCBIfam" id="TIGR01482">
    <property type="entry name" value="SPP-subfamily"/>
    <property type="match status" value="1"/>
</dbReference>
<organism evidence="7">
    <name type="scientific">Thermosphaera aggregans</name>
    <dbReference type="NCBI Taxonomy" id="54254"/>
    <lineage>
        <taxon>Archaea</taxon>
        <taxon>Thermoproteota</taxon>
        <taxon>Thermoprotei</taxon>
        <taxon>Desulfurococcales</taxon>
        <taxon>Desulfurococcaceae</taxon>
        <taxon>Thermosphaera</taxon>
    </lineage>
</organism>
<feature type="binding site" evidence="5">
    <location>
        <position position="10"/>
    </location>
    <ligand>
        <name>Mg(2+)</name>
        <dbReference type="ChEBI" id="CHEBI:18420"/>
    </ligand>
</feature>
<comment type="cofactor">
    <cofactor evidence="5">
        <name>Mg(2+)</name>
        <dbReference type="ChEBI" id="CHEBI:18420"/>
    </cofactor>
</comment>
<dbReference type="Pfam" id="PF08282">
    <property type="entry name" value="Hydrolase_3"/>
    <property type="match status" value="2"/>
</dbReference>
<proteinExistence type="inferred from homology"/>
<dbReference type="SUPFAM" id="SSF56784">
    <property type="entry name" value="HAD-like"/>
    <property type="match status" value="1"/>
</dbReference>
<evidence type="ECO:0000313" key="7">
    <source>
        <dbReference type="EMBL" id="HEF87236.1"/>
    </source>
</evidence>
<dbReference type="EMBL" id="DSJT01000012">
    <property type="protein sequence ID" value="HEF87236.1"/>
    <property type="molecule type" value="Genomic_DNA"/>
</dbReference>
<dbReference type="HAMAP" id="MF_01419">
    <property type="entry name" value="GPH_hydrolase_arch"/>
    <property type="match status" value="1"/>
</dbReference>
<comment type="catalytic activity">
    <reaction evidence="5">
        <text>2-phosphoglycolate + H2O = glycolate + phosphate</text>
        <dbReference type="Rhea" id="RHEA:14369"/>
        <dbReference type="ChEBI" id="CHEBI:15377"/>
        <dbReference type="ChEBI" id="CHEBI:29805"/>
        <dbReference type="ChEBI" id="CHEBI:43474"/>
        <dbReference type="ChEBI" id="CHEBI:58033"/>
        <dbReference type="EC" id="3.1.3.18"/>
    </reaction>
</comment>
<evidence type="ECO:0000256" key="5">
    <source>
        <dbReference type="HAMAP-Rule" id="MF_01419"/>
    </source>
</evidence>
<dbReference type="NCBIfam" id="TIGR01484">
    <property type="entry name" value="HAD-SF-IIB"/>
    <property type="match status" value="1"/>
</dbReference>
<evidence type="ECO:0000256" key="3">
    <source>
        <dbReference type="ARBA" id="ARBA00022842"/>
    </source>
</evidence>
<dbReference type="PANTHER" id="PTHR10000:SF8">
    <property type="entry name" value="HAD SUPERFAMILY HYDROLASE-LIKE, TYPE 3"/>
    <property type="match status" value="1"/>
</dbReference>